<dbReference type="EMBL" id="CP096040">
    <property type="protein sequence ID" value="USQ95919.1"/>
    <property type="molecule type" value="Genomic_DNA"/>
</dbReference>
<proteinExistence type="predicted"/>
<protein>
    <submittedName>
        <fullName evidence="1">Uncharacterized protein</fullName>
    </submittedName>
</protein>
<evidence type="ECO:0000313" key="2">
    <source>
        <dbReference type="Proteomes" id="UP001057520"/>
    </source>
</evidence>
<name>A0ABY4ZU60_9CAUL</name>
<organism evidence="1 2">
    <name type="scientific">Caulobacter segnis</name>
    <dbReference type="NCBI Taxonomy" id="88688"/>
    <lineage>
        <taxon>Bacteria</taxon>
        <taxon>Pseudomonadati</taxon>
        <taxon>Pseudomonadota</taxon>
        <taxon>Alphaproteobacteria</taxon>
        <taxon>Caulobacterales</taxon>
        <taxon>Caulobacteraceae</taxon>
        <taxon>Caulobacter</taxon>
    </lineage>
</organism>
<accession>A0ABY4ZU60</accession>
<gene>
    <name evidence="1" type="ORF">MZV50_25850</name>
</gene>
<sequence>MKALFDPDLDAIADEEDIAEFRRAFAMVGEDHRRILTILLPRLAALQERGDSGGALELIAEIKRAILRKDAPPH</sequence>
<keyword evidence="2" id="KW-1185">Reference proteome</keyword>
<evidence type="ECO:0000313" key="1">
    <source>
        <dbReference type="EMBL" id="USQ95919.1"/>
    </source>
</evidence>
<dbReference type="Proteomes" id="UP001057520">
    <property type="component" value="Chromosome"/>
</dbReference>
<reference evidence="1 2" key="1">
    <citation type="submission" date="2022-04" db="EMBL/GenBank/DDBJ databases">
        <title>Genome sequence of soybean root-associated Caulobacter segnis RL271.</title>
        <authorList>
            <person name="Longley R."/>
            <person name="Bonito G."/>
            <person name="Trigodet F."/>
            <person name="Crosson S."/>
            <person name="Fiebig A."/>
        </authorList>
    </citation>
    <scope>NUCLEOTIDE SEQUENCE [LARGE SCALE GENOMIC DNA]</scope>
    <source>
        <strain evidence="1 2">RL271</strain>
    </source>
</reference>